<accession>A0AAD8E776</accession>
<comment type="caution">
    <text evidence="2">The sequence shown here is derived from an EMBL/GenBank/DDBJ whole genome shotgun (WGS) entry which is preliminary data.</text>
</comment>
<protein>
    <submittedName>
        <fullName evidence="2">Uncharacterized protein</fullName>
    </submittedName>
</protein>
<keyword evidence="3" id="KW-1185">Reference proteome</keyword>
<organism evidence="2 3">
    <name type="scientific">Diploptera punctata</name>
    <name type="common">Pacific beetle cockroach</name>
    <dbReference type="NCBI Taxonomy" id="6984"/>
    <lineage>
        <taxon>Eukaryota</taxon>
        <taxon>Metazoa</taxon>
        <taxon>Ecdysozoa</taxon>
        <taxon>Arthropoda</taxon>
        <taxon>Hexapoda</taxon>
        <taxon>Insecta</taxon>
        <taxon>Pterygota</taxon>
        <taxon>Neoptera</taxon>
        <taxon>Polyneoptera</taxon>
        <taxon>Dictyoptera</taxon>
        <taxon>Blattodea</taxon>
        <taxon>Blaberoidea</taxon>
        <taxon>Blaberidae</taxon>
        <taxon>Diplopterinae</taxon>
        <taxon>Diploptera</taxon>
    </lineage>
</organism>
<feature type="transmembrane region" description="Helical" evidence="1">
    <location>
        <begin position="114"/>
        <end position="132"/>
    </location>
</feature>
<dbReference type="AlphaFoldDB" id="A0AAD8E776"/>
<feature type="non-terminal residue" evidence="2">
    <location>
        <position position="1"/>
    </location>
</feature>
<name>A0AAD8E776_DIPPU</name>
<keyword evidence="1" id="KW-0812">Transmembrane</keyword>
<evidence type="ECO:0000256" key="1">
    <source>
        <dbReference type="SAM" id="Phobius"/>
    </source>
</evidence>
<feature type="non-terminal residue" evidence="2">
    <location>
        <position position="191"/>
    </location>
</feature>
<feature type="transmembrane region" description="Helical" evidence="1">
    <location>
        <begin position="83"/>
        <end position="102"/>
    </location>
</feature>
<reference evidence="2" key="1">
    <citation type="journal article" date="2023" name="IScience">
        <title>Live-bearing cockroach genome reveals convergent evolutionary mechanisms linked to viviparity in insects and beyond.</title>
        <authorList>
            <person name="Fouks B."/>
            <person name="Harrison M.C."/>
            <person name="Mikhailova A.A."/>
            <person name="Marchal E."/>
            <person name="English S."/>
            <person name="Carruthers M."/>
            <person name="Jennings E.C."/>
            <person name="Chiamaka E.L."/>
            <person name="Frigard R.A."/>
            <person name="Pippel M."/>
            <person name="Attardo G.M."/>
            <person name="Benoit J.B."/>
            <person name="Bornberg-Bauer E."/>
            <person name="Tobe S.S."/>
        </authorList>
    </citation>
    <scope>NUCLEOTIDE SEQUENCE</scope>
    <source>
        <strain evidence="2">Stay&amp;Tobe</strain>
    </source>
</reference>
<evidence type="ECO:0000313" key="2">
    <source>
        <dbReference type="EMBL" id="KAJ9579733.1"/>
    </source>
</evidence>
<gene>
    <name evidence="2" type="ORF">L9F63_004659</name>
</gene>
<evidence type="ECO:0000313" key="3">
    <source>
        <dbReference type="Proteomes" id="UP001233999"/>
    </source>
</evidence>
<keyword evidence="1" id="KW-0472">Membrane</keyword>
<dbReference type="Proteomes" id="UP001233999">
    <property type="component" value="Unassembled WGS sequence"/>
</dbReference>
<keyword evidence="1" id="KW-1133">Transmembrane helix</keyword>
<dbReference type="EMBL" id="JASPKZ010008379">
    <property type="protein sequence ID" value="KAJ9579733.1"/>
    <property type="molecule type" value="Genomic_DNA"/>
</dbReference>
<reference evidence="2" key="2">
    <citation type="submission" date="2023-05" db="EMBL/GenBank/DDBJ databases">
        <authorList>
            <person name="Fouks B."/>
        </authorList>
    </citation>
    <scope>NUCLEOTIDE SEQUENCE</scope>
    <source>
        <strain evidence="2">Stay&amp;Tobe</strain>
        <tissue evidence="2">Testes</tissue>
    </source>
</reference>
<sequence length="191" mass="22252">KSQLSILLVHGIDLNDENHQSHKVLMCYCSSHCSLSGHFKQFLIVMKSSFRRVSYSKKNGSKYTLIFLYGSVKCYKRKSTVRFLAYFCTFFLFIMKIAPKPLKSSYNKICNGKIIAFATIRVTAGGIVYYSASKKFTFQNFFLDDLRRETRYIDHTEISYVAPLSIITRALKLRKKLFCFFFILCLKTRSN</sequence>
<proteinExistence type="predicted"/>